<sequence length="349" mass="40491">MEKQENRAVIKYFYLKGLTPKEIKKEMDSTLGTSSPSYSTVKQWVSEFKKGRVSTCDGPRSGRPVEVTTPDMIEKIHQIVLGDRRLKVREIAETCKMSYERVQHILPQHLHMEKLCARWVPHELTVDQKLIRKNISTANLSLYKRNPSEFLRRFVTVDETWVHHYTPETKEQSKQWIGPGEPTPKKAKTIFSANKVMATVFWDARGIIYIDYLAKGNTITGQYYADLLQRLSHEVKIKRPHLAKKKILFHHDNAPAHTSIVATAKINDLKFELMPHPPYSPDLAPSDYFLFPNLKKWLGGKRFADNEEVIEAVNGYFEELDESVYRDGINRLEHRYEKCISLGGDYVEK</sequence>
<dbReference type="AlphaFoldDB" id="D2WLV0"/>
<dbReference type="Pfam" id="PF17906">
    <property type="entry name" value="HTH_48"/>
    <property type="match status" value="1"/>
</dbReference>
<accession>D2WLV0</accession>
<dbReference type="InterPro" id="IPR041426">
    <property type="entry name" value="Mos1_HTH"/>
</dbReference>
<dbReference type="EMBL" id="GQ398105">
    <property type="protein sequence ID" value="ADB28039.1"/>
    <property type="molecule type" value="Genomic_DNA"/>
</dbReference>
<dbReference type="InterPro" id="IPR001888">
    <property type="entry name" value="Transposase_1"/>
</dbReference>
<dbReference type="PANTHER" id="PTHR46060:SF1">
    <property type="entry name" value="MARINER MOS1 TRANSPOSASE-LIKE PROTEIN"/>
    <property type="match status" value="1"/>
</dbReference>
<dbReference type="InterPro" id="IPR052709">
    <property type="entry name" value="Transposase-MT_Hybrid"/>
</dbReference>
<dbReference type="InterPro" id="IPR036397">
    <property type="entry name" value="RNaseH_sf"/>
</dbReference>
<dbReference type="OrthoDB" id="10065579at2759"/>
<evidence type="ECO:0000313" key="2">
    <source>
        <dbReference type="EMBL" id="ADB28039.1"/>
    </source>
</evidence>
<reference evidence="2" key="1">
    <citation type="submission" date="2009-07" db="EMBL/GenBank/DDBJ databases">
        <authorList>
            <person name="Rivera-Vega L.J."/>
            <person name="Mittapalli O."/>
        </authorList>
    </citation>
    <scope>NUCLEOTIDE SEQUENCE</scope>
</reference>
<protein>
    <submittedName>
        <fullName evidence="2">Transposase</fullName>
    </submittedName>
</protein>
<organism evidence="2">
    <name type="scientific">Agrilus planipennis</name>
    <name type="common">Emerald ash borer</name>
    <name type="synonym">Agrilus marcopoli</name>
    <dbReference type="NCBI Taxonomy" id="224129"/>
    <lineage>
        <taxon>Eukaryota</taxon>
        <taxon>Metazoa</taxon>
        <taxon>Ecdysozoa</taxon>
        <taxon>Arthropoda</taxon>
        <taxon>Hexapoda</taxon>
        <taxon>Insecta</taxon>
        <taxon>Pterygota</taxon>
        <taxon>Neoptera</taxon>
        <taxon>Endopterygota</taxon>
        <taxon>Coleoptera</taxon>
        <taxon>Polyphaga</taxon>
        <taxon>Elateriformia</taxon>
        <taxon>Buprestoidea</taxon>
        <taxon>Buprestidae</taxon>
        <taxon>Agrilinae</taxon>
        <taxon>Agrilus</taxon>
    </lineage>
</organism>
<evidence type="ECO:0000259" key="1">
    <source>
        <dbReference type="Pfam" id="PF17906"/>
    </source>
</evidence>
<gene>
    <name evidence="2" type="primary">mar1</name>
</gene>
<feature type="domain" description="Mos1 transposase HTH" evidence="1">
    <location>
        <begin position="6"/>
        <end position="51"/>
    </location>
</feature>
<reference evidence="2" key="2">
    <citation type="journal article" date="2010" name="Arch. Insect Biochem. Physiol.">
        <title>Molecular characterization of mariner-like elements in emerald ash borer, Agrilus planipennis (Coleoptera, Polyphaga).</title>
        <authorList>
            <person name="Rivera-Vega L."/>
            <person name="Mittapalli O."/>
        </authorList>
    </citation>
    <scope>NUCLEOTIDE SEQUENCE</scope>
</reference>
<proteinExistence type="predicted"/>
<dbReference type="Pfam" id="PF01359">
    <property type="entry name" value="Transposase_1"/>
    <property type="match status" value="1"/>
</dbReference>
<dbReference type="PANTHER" id="PTHR46060">
    <property type="entry name" value="MARINER MOS1 TRANSPOSASE-LIKE PROTEIN"/>
    <property type="match status" value="1"/>
</dbReference>
<name>D2WLV0_AGRPL</name>
<dbReference type="GO" id="GO:0003676">
    <property type="term" value="F:nucleic acid binding"/>
    <property type="evidence" value="ECO:0007669"/>
    <property type="project" value="InterPro"/>
</dbReference>
<dbReference type="Gene3D" id="1.10.10.1450">
    <property type="match status" value="1"/>
</dbReference>
<dbReference type="Gene3D" id="3.30.420.10">
    <property type="entry name" value="Ribonuclease H-like superfamily/Ribonuclease H"/>
    <property type="match status" value="1"/>
</dbReference>